<sequence>MHFSFTRIAGKSAYYVRIFDRWGHQLGFKIRDKHADFANDPPGAIEHTVERFINQLYAAPISSTNSIVPVYLTFAPFGLNYSTLWSCHLIGQALLATSKIPYTEIQLLFWTNPPRPSSRSEWPCQSYETLAANKQRSERSQHTRARNKKAKASQVHSDAESVGFGFASAALETNDNGRDPSRTPTPIATANEPEAQSTRSNLQEKLTRKFNHVLENSGTQTLMEVDDAISADPAYASQPEEQGLEARFLSPVLVGAGGGFHLDHPTHHWPGNGRTYRGSKGGPRTIARPDSPVPTESTQLDDHSDPPHIQPFSTSEQDAPSLPIDPTHGLGSPIFVARTGLFLGYPDDQGSHRSASPVSPDKNPVLSQPLSAGSLTPSLTRELLSDGSSRRHRPLRHEGSDTHISTSSKSLGGPIPTPPLTANREEEQLRSAPNLATSTPAQSRSKRPLKTPATPLPPRKRPAMTFGSTNAGKTWTTRLNITEINSQRVLAREVSRHQTAPSQTRRKGKSATRARTDTPAPTTRPQRTGNDNLDLLDGSDEGDFVADLATKGVAVENRGCRKPTVQDLSGHERAFYRDTLEMTWAFSMGEGNFQTRAVFATWVSACYSKLVELKLPDLDTTAMAMSDDLMTVILNNLCNARYQDYTRLCEPVRSYYQLKNPSTLEERQDMKDKVGEVYPGYFHYGDMDELVDPYEGEILFVGLRSIFFWGPTAIGAKYPALFRSGGDDSKDLKEERKHLAVLAYVATMIQFCLGEWSKGYFKKGTLNATMQQSVWVCHFDGLKNVNLVARKRLIKTYNEWVQKAYDASQAQTKFSKKHYVQAVVRQKDVRPDTPSRSPSPLDNH</sequence>
<dbReference type="EMBL" id="JATN01000322">
    <property type="protein sequence ID" value="EUC55839.1"/>
    <property type="molecule type" value="Genomic_DNA"/>
</dbReference>
<feature type="region of interest" description="Disordered" evidence="1">
    <location>
        <begin position="171"/>
        <end position="200"/>
    </location>
</feature>
<organism evidence="3 4">
    <name type="scientific">Rhizoctonia solani AG-3 Rhs1AP</name>
    <dbReference type="NCBI Taxonomy" id="1086054"/>
    <lineage>
        <taxon>Eukaryota</taxon>
        <taxon>Fungi</taxon>
        <taxon>Dikarya</taxon>
        <taxon>Basidiomycota</taxon>
        <taxon>Agaricomycotina</taxon>
        <taxon>Agaricomycetes</taxon>
        <taxon>Cantharellales</taxon>
        <taxon>Ceratobasidiaceae</taxon>
        <taxon>Rhizoctonia</taxon>
    </lineage>
</organism>
<feature type="compositionally biased region" description="Polar residues" evidence="1">
    <location>
        <begin position="365"/>
        <end position="379"/>
    </location>
</feature>
<comment type="caution">
    <text evidence="3">The sequence shown here is derived from an EMBL/GenBank/DDBJ whole genome shotgun (WGS) entry which is preliminary data.</text>
</comment>
<evidence type="ECO:0000256" key="1">
    <source>
        <dbReference type="SAM" id="MobiDB-lite"/>
    </source>
</evidence>
<feature type="compositionally biased region" description="Polar residues" evidence="1">
    <location>
        <begin position="434"/>
        <end position="443"/>
    </location>
</feature>
<protein>
    <recommendedName>
        <fullName evidence="2">DUF6532 domain-containing protein</fullName>
    </recommendedName>
</protein>
<name>X8J2T9_9AGAM</name>
<feature type="region of interest" description="Disordered" evidence="1">
    <location>
        <begin position="131"/>
        <end position="157"/>
    </location>
</feature>
<feature type="non-terminal residue" evidence="3">
    <location>
        <position position="844"/>
    </location>
</feature>
<feature type="compositionally biased region" description="Low complexity" evidence="1">
    <location>
        <begin position="513"/>
        <end position="536"/>
    </location>
</feature>
<dbReference type="Pfam" id="PF20149">
    <property type="entry name" value="DUF6532"/>
    <property type="match status" value="1"/>
</dbReference>
<feature type="domain" description="DUF6532" evidence="2">
    <location>
        <begin position="597"/>
        <end position="784"/>
    </location>
</feature>
<dbReference type="AlphaFoldDB" id="X8J2T9"/>
<dbReference type="OrthoDB" id="3244572at2759"/>
<evidence type="ECO:0000313" key="4">
    <source>
        <dbReference type="Proteomes" id="UP000030108"/>
    </source>
</evidence>
<dbReference type="Proteomes" id="UP000030108">
    <property type="component" value="Unassembled WGS sequence"/>
</dbReference>
<feature type="region of interest" description="Disordered" evidence="1">
    <location>
        <begin position="264"/>
        <end position="330"/>
    </location>
</feature>
<feature type="compositionally biased region" description="Basic residues" evidence="1">
    <location>
        <begin position="142"/>
        <end position="151"/>
    </location>
</feature>
<dbReference type="InterPro" id="IPR045341">
    <property type="entry name" value="DUF6532"/>
</dbReference>
<feature type="region of interest" description="Disordered" evidence="1">
    <location>
        <begin position="490"/>
        <end position="536"/>
    </location>
</feature>
<proteinExistence type="predicted"/>
<evidence type="ECO:0000259" key="2">
    <source>
        <dbReference type="Pfam" id="PF20149"/>
    </source>
</evidence>
<evidence type="ECO:0000313" key="3">
    <source>
        <dbReference type="EMBL" id="EUC55839.1"/>
    </source>
</evidence>
<reference evidence="4" key="1">
    <citation type="journal article" date="2014" name="Genome Announc.">
        <title>Draft genome sequence of the plant-pathogenic soil fungus Rhizoctonia solani anastomosis group 3 strain Rhs1AP.</title>
        <authorList>
            <person name="Cubeta M.A."/>
            <person name="Thomas E."/>
            <person name="Dean R.A."/>
            <person name="Jabaji S."/>
            <person name="Neate S.M."/>
            <person name="Tavantzis S."/>
            <person name="Toda T."/>
            <person name="Vilgalys R."/>
            <person name="Bharathan N."/>
            <person name="Fedorova-Abrams N."/>
            <person name="Pakala S.B."/>
            <person name="Pakala S.M."/>
            <person name="Zafar N."/>
            <person name="Joardar V."/>
            <person name="Losada L."/>
            <person name="Nierman W.C."/>
        </authorList>
    </citation>
    <scope>NUCLEOTIDE SEQUENCE [LARGE SCALE GENOMIC DNA]</scope>
    <source>
        <strain evidence="4">AG-3</strain>
    </source>
</reference>
<feature type="region of interest" description="Disordered" evidence="1">
    <location>
        <begin position="347"/>
        <end position="471"/>
    </location>
</feature>
<feature type="compositionally biased region" description="Polar residues" evidence="1">
    <location>
        <begin position="182"/>
        <end position="200"/>
    </location>
</feature>
<accession>X8J2T9</accession>
<gene>
    <name evidence="3" type="ORF">RSOL_140100</name>
</gene>